<dbReference type="AlphaFoldDB" id="A0A2T4ZGR3"/>
<dbReference type="Gene3D" id="1.10.287.1080">
    <property type="entry name" value="MazG-like"/>
    <property type="match status" value="1"/>
</dbReference>
<dbReference type="OrthoDB" id="9791898at2"/>
<protein>
    <submittedName>
        <fullName evidence="1">NTP pyrophosphatase (Non-canonical NTP hydrolase)</fullName>
    </submittedName>
</protein>
<comment type="caution">
    <text evidence="1">The sequence shown here is derived from an EMBL/GenBank/DDBJ whole genome shotgun (WGS) entry which is preliminary data.</text>
</comment>
<name>A0A2T4ZGR3_9HYPH</name>
<evidence type="ECO:0000313" key="2">
    <source>
        <dbReference type="Proteomes" id="UP000241808"/>
    </source>
</evidence>
<dbReference type="RefSeq" id="WP_108175038.1">
    <property type="nucleotide sequence ID" value="NZ_PZZL01000002.1"/>
</dbReference>
<dbReference type="GO" id="GO:0016787">
    <property type="term" value="F:hydrolase activity"/>
    <property type="evidence" value="ECO:0007669"/>
    <property type="project" value="UniProtKB-KW"/>
</dbReference>
<keyword evidence="1" id="KW-0378">Hydrolase</keyword>
<organism evidence="1 2">
    <name type="scientific">Phreatobacter oligotrophus</name>
    <dbReference type="NCBI Taxonomy" id="1122261"/>
    <lineage>
        <taxon>Bacteria</taxon>
        <taxon>Pseudomonadati</taxon>
        <taxon>Pseudomonadota</taxon>
        <taxon>Alphaproteobacteria</taxon>
        <taxon>Hyphomicrobiales</taxon>
        <taxon>Phreatobacteraceae</taxon>
        <taxon>Phreatobacter</taxon>
    </lineage>
</organism>
<evidence type="ECO:0000313" key="1">
    <source>
        <dbReference type="EMBL" id="PTM61115.1"/>
    </source>
</evidence>
<keyword evidence="2" id="KW-1185">Reference proteome</keyword>
<dbReference type="EMBL" id="PZZL01000002">
    <property type="protein sequence ID" value="PTM61115.1"/>
    <property type="molecule type" value="Genomic_DNA"/>
</dbReference>
<accession>A0A2T4ZGR3</accession>
<dbReference type="Proteomes" id="UP000241808">
    <property type="component" value="Unassembled WGS sequence"/>
</dbReference>
<reference evidence="1 2" key="1">
    <citation type="submission" date="2018-04" db="EMBL/GenBank/DDBJ databases">
        <title>Genomic Encyclopedia of Archaeal and Bacterial Type Strains, Phase II (KMG-II): from individual species to whole genera.</title>
        <authorList>
            <person name="Goeker M."/>
        </authorList>
    </citation>
    <scope>NUCLEOTIDE SEQUENCE [LARGE SCALE GENOMIC DNA]</scope>
    <source>
        <strain evidence="1 2">DSM 25521</strain>
    </source>
</reference>
<sequence>MSTGLASLQQRLERISRQYEQAFGIPPGDDWIVFKLQEELGELTQAYLAATGRSRHRLDSTEARAALSAEIADVLGFVLALAERLEIDAEAVLAAKWLKHERD</sequence>
<gene>
    <name evidence="1" type="ORF">C8P69_102501</name>
</gene>
<proteinExistence type="predicted"/>
<dbReference type="SUPFAM" id="SSF101386">
    <property type="entry name" value="all-alpha NTP pyrophosphatases"/>
    <property type="match status" value="1"/>
</dbReference>